<dbReference type="EMBL" id="AZHB01000014">
    <property type="protein sequence ID" value="OAA60659.1"/>
    <property type="molecule type" value="Genomic_DNA"/>
</dbReference>
<evidence type="ECO:0000313" key="2">
    <source>
        <dbReference type="EMBL" id="OAA60659.1"/>
    </source>
</evidence>
<dbReference type="Proteomes" id="UP000076744">
    <property type="component" value="Unassembled WGS sequence"/>
</dbReference>
<feature type="region of interest" description="Disordered" evidence="1">
    <location>
        <begin position="48"/>
        <end position="73"/>
    </location>
</feature>
<dbReference type="STRING" id="1081104.A0A167TJF2"/>
<organism evidence="2 3">
    <name type="scientific">Cordyceps fumosorosea (strain ARSEF 2679)</name>
    <name type="common">Isaria fumosorosea</name>
    <dbReference type="NCBI Taxonomy" id="1081104"/>
    <lineage>
        <taxon>Eukaryota</taxon>
        <taxon>Fungi</taxon>
        <taxon>Dikarya</taxon>
        <taxon>Ascomycota</taxon>
        <taxon>Pezizomycotina</taxon>
        <taxon>Sordariomycetes</taxon>
        <taxon>Hypocreomycetidae</taxon>
        <taxon>Hypocreales</taxon>
        <taxon>Cordycipitaceae</taxon>
        <taxon>Cordyceps</taxon>
    </lineage>
</organism>
<reference evidence="2 3" key="1">
    <citation type="journal article" date="2016" name="Genome Biol. Evol.">
        <title>Divergent and convergent evolution of fungal pathogenicity.</title>
        <authorList>
            <person name="Shang Y."/>
            <person name="Xiao G."/>
            <person name="Zheng P."/>
            <person name="Cen K."/>
            <person name="Zhan S."/>
            <person name="Wang C."/>
        </authorList>
    </citation>
    <scope>NUCLEOTIDE SEQUENCE [LARGE SCALE GENOMIC DNA]</scope>
    <source>
        <strain evidence="2 3">ARSEF 2679</strain>
    </source>
</reference>
<gene>
    <name evidence="2" type="ORF">ISF_05698</name>
</gene>
<accession>A0A167TJF2</accession>
<sequence length="73" mass="8355">MFANALNHFLESVNGSVHPEGGTWIAVSDYNPQIIPAKDRRELKDRLHAKADEKREQRRLKRLASETTPFLSP</sequence>
<dbReference type="AlphaFoldDB" id="A0A167TJF2"/>
<keyword evidence="3" id="KW-1185">Reference proteome</keyword>
<name>A0A167TJF2_CORFA</name>
<protein>
    <submittedName>
        <fullName evidence="2">Uncharacterized protein</fullName>
    </submittedName>
</protein>
<dbReference type="GeneID" id="30021990"/>
<dbReference type="OrthoDB" id="4669781at2759"/>
<evidence type="ECO:0000313" key="3">
    <source>
        <dbReference type="Proteomes" id="UP000076744"/>
    </source>
</evidence>
<dbReference type="RefSeq" id="XP_018703330.1">
    <property type="nucleotide sequence ID" value="XM_018849303.1"/>
</dbReference>
<proteinExistence type="predicted"/>
<comment type="caution">
    <text evidence="2">The sequence shown here is derived from an EMBL/GenBank/DDBJ whole genome shotgun (WGS) entry which is preliminary data.</text>
</comment>
<evidence type="ECO:0000256" key="1">
    <source>
        <dbReference type="SAM" id="MobiDB-lite"/>
    </source>
</evidence>